<evidence type="ECO:0000313" key="2">
    <source>
        <dbReference type="Proteomes" id="UP000004633"/>
    </source>
</evidence>
<gene>
    <name evidence="1" type="ORF">HMPREF9555_00662</name>
</gene>
<reference evidence="1 2" key="1">
    <citation type="submission" date="2010-08" db="EMBL/GenBank/DDBJ databases">
        <authorList>
            <person name="Weinstock G."/>
            <person name="Sodergren E."/>
            <person name="Clifton S."/>
            <person name="Fulton L."/>
            <person name="Fulton B."/>
            <person name="Courtney L."/>
            <person name="Fronick C."/>
            <person name="Harrison M."/>
            <person name="Strong C."/>
            <person name="Farmer C."/>
            <person name="Delahaunty K."/>
            <person name="Markovic C."/>
            <person name="Hall O."/>
            <person name="Minx P."/>
            <person name="Tomlinson C."/>
            <person name="Mitreva M."/>
            <person name="Hou S."/>
            <person name="Chen J."/>
            <person name="Wollam A."/>
            <person name="Pepin K.H."/>
            <person name="Johnson M."/>
            <person name="Bhonagiri V."/>
            <person name="Zhang X."/>
            <person name="Suruliraj S."/>
            <person name="Warren W."/>
            <person name="Chinwalla A."/>
            <person name="Mardis E.R."/>
            <person name="Wilson R.K."/>
        </authorList>
    </citation>
    <scope>NUCLEOTIDE SEQUENCE [LARGE SCALE GENOMIC DNA]</scope>
    <source>
        <strain evidence="1 2">F0399</strain>
    </source>
</reference>
<organism evidence="1 2">
    <name type="scientific">Selenomonas artemidis F0399</name>
    <dbReference type="NCBI Taxonomy" id="749551"/>
    <lineage>
        <taxon>Bacteria</taxon>
        <taxon>Bacillati</taxon>
        <taxon>Bacillota</taxon>
        <taxon>Negativicutes</taxon>
        <taxon>Selenomonadales</taxon>
        <taxon>Selenomonadaceae</taxon>
        <taxon>Selenomonas</taxon>
    </lineage>
</organism>
<accession>E7N111</accession>
<dbReference type="STRING" id="749551.HMPREF9555_00662"/>
<evidence type="ECO:0000313" key="1">
    <source>
        <dbReference type="EMBL" id="EFW30120.1"/>
    </source>
</evidence>
<sequence>MYTIVEGFSFFVSNGHKVLIFNHGGACAPPAPMRSGRGFLCAFGAVGGGI</sequence>
<proteinExistence type="predicted"/>
<keyword evidence="2" id="KW-1185">Reference proteome</keyword>
<comment type="caution">
    <text evidence="1">The sequence shown here is derived from an EMBL/GenBank/DDBJ whole genome shotgun (WGS) entry which is preliminary data.</text>
</comment>
<dbReference type="EMBL" id="AECV01000008">
    <property type="protein sequence ID" value="EFW30120.1"/>
    <property type="molecule type" value="Genomic_DNA"/>
</dbReference>
<dbReference type="HOGENOM" id="CLU_3122537_0_0_9"/>
<name>E7N111_9FIRM</name>
<protein>
    <submittedName>
        <fullName evidence="1">Uncharacterized protein</fullName>
    </submittedName>
</protein>
<dbReference type="AlphaFoldDB" id="E7N111"/>
<dbReference type="Proteomes" id="UP000004633">
    <property type="component" value="Unassembled WGS sequence"/>
</dbReference>